<dbReference type="PANTHER" id="PTHR43364:SF6">
    <property type="entry name" value="OXIDOREDUCTASE-RELATED"/>
    <property type="match status" value="1"/>
</dbReference>
<dbReference type="Gene3D" id="3.20.20.100">
    <property type="entry name" value="NADP-dependent oxidoreductase domain"/>
    <property type="match status" value="1"/>
</dbReference>
<dbReference type="AlphaFoldDB" id="A0A7X2ZWB7"/>
<dbReference type="GO" id="GO:0016491">
    <property type="term" value="F:oxidoreductase activity"/>
    <property type="evidence" value="ECO:0007669"/>
    <property type="project" value="UniProtKB-KW"/>
</dbReference>
<comment type="caution">
    <text evidence="3">The sequence shown here is derived from an EMBL/GenBank/DDBJ whole genome shotgun (WGS) entry which is preliminary data.</text>
</comment>
<dbReference type="InterPro" id="IPR023210">
    <property type="entry name" value="NADP_OxRdtase_dom"/>
</dbReference>
<dbReference type="GO" id="GO:0005829">
    <property type="term" value="C:cytosol"/>
    <property type="evidence" value="ECO:0007669"/>
    <property type="project" value="TreeGrafter"/>
</dbReference>
<dbReference type="InterPro" id="IPR036812">
    <property type="entry name" value="NAD(P)_OxRdtase_dom_sf"/>
</dbReference>
<feature type="domain" description="NADP-dependent oxidoreductase" evidence="2">
    <location>
        <begin position="16"/>
        <end position="311"/>
    </location>
</feature>
<dbReference type="SUPFAM" id="SSF51430">
    <property type="entry name" value="NAD(P)-linked oxidoreductase"/>
    <property type="match status" value="1"/>
</dbReference>
<evidence type="ECO:0000313" key="3">
    <source>
        <dbReference type="EMBL" id="MUH37572.1"/>
    </source>
</evidence>
<dbReference type="PANTHER" id="PTHR43364">
    <property type="entry name" value="NADH-SPECIFIC METHYLGLYOXAL REDUCTASE-RELATED"/>
    <property type="match status" value="1"/>
</dbReference>
<dbReference type="Proteomes" id="UP000540519">
    <property type="component" value="Unassembled WGS sequence"/>
</dbReference>
<sequence length="314" mass="35302">MKKVNIGNTDLEVARINFGGNVFGWTLDEKQSFEILDAFVDAGFNFLDTADTYSWWVNGVGGQSEAIIGKWMKSRSNRNQLVVATKVGSETKEHPNDISKKHILKSVDESLQRLQTDHIDLYYTHFDDDVTPVEETLSAYDEIIKAGKVRHIAVSNLSPERLLESFKISEENNLPKYVALQPHYNLVERGNYESQYADLVDSHGLSVMPYYSLASGFLTGKYRSEDDLNKSVRGEGVRKYLNEKGFNIIKALDTISEKHSSKPATISLAWLMAKPHIAAPIVSATSKSQLQTLFDAPKLNLDREDLEILEIASK</sequence>
<dbReference type="CDD" id="cd19081">
    <property type="entry name" value="AKR_AKR9C1"/>
    <property type="match status" value="1"/>
</dbReference>
<dbReference type="OrthoDB" id="9773828at2"/>
<dbReference type="RefSeq" id="WP_155600833.1">
    <property type="nucleotide sequence ID" value="NZ_RCNR01000044.1"/>
</dbReference>
<evidence type="ECO:0000256" key="1">
    <source>
        <dbReference type="ARBA" id="ARBA00023002"/>
    </source>
</evidence>
<keyword evidence="1" id="KW-0560">Oxidoreductase</keyword>
<dbReference type="PRINTS" id="PR00069">
    <property type="entry name" value="ALDKETRDTASE"/>
</dbReference>
<protein>
    <submittedName>
        <fullName evidence="3">Aldo/keto reductase</fullName>
    </submittedName>
</protein>
<dbReference type="FunFam" id="3.20.20.100:FF:000004">
    <property type="entry name" value="Oxidoreductase, aldo/keto reductase"/>
    <property type="match status" value="1"/>
</dbReference>
<dbReference type="Pfam" id="PF00248">
    <property type="entry name" value="Aldo_ket_red"/>
    <property type="match status" value="1"/>
</dbReference>
<organism evidence="3 4">
    <name type="scientific">Zobellia amurskyensis</name>
    <dbReference type="NCBI Taxonomy" id="248905"/>
    <lineage>
        <taxon>Bacteria</taxon>
        <taxon>Pseudomonadati</taxon>
        <taxon>Bacteroidota</taxon>
        <taxon>Flavobacteriia</taxon>
        <taxon>Flavobacteriales</taxon>
        <taxon>Flavobacteriaceae</taxon>
        <taxon>Zobellia</taxon>
    </lineage>
</organism>
<proteinExistence type="predicted"/>
<gene>
    <name evidence="3" type="ORF">D9O36_17120</name>
</gene>
<name>A0A7X2ZWB7_9FLAO</name>
<dbReference type="InterPro" id="IPR050523">
    <property type="entry name" value="AKR_Detox_Biosynth"/>
</dbReference>
<keyword evidence="4" id="KW-1185">Reference proteome</keyword>
<evidence type="ECO:0000313" key="4">
    <source>
        <dbReference type="Proteomes" id="UP000540519"/>
    </source>
</evidence>
<evidence type="ECO:0000259" key="2">
    <source>
        <dbReference type="Pfam" id="PF00248"/>
    </source>
</evidence>
<dbReference type="InterPro" id="IPR020471">
    <property type="entry name" value="AKR"/>
</dbReference>
<dbReference type="EMBL" id="RCNR01000044">
    <property type="protein sequence ID" value="MUH37572.1"/>
    <property type="molecule type" value="Genomic_DNA"/>
</dbReference>
<reference evidence="3 4" key="1">
    <citation type="journal article" date="2019" name="Mar. Drugs">
        <title>Comparative Genomics and CAZyme Genome Repertoires of Marine Zobellia amurskyensis KMM 3526(T) and Zobellia laminariae KMM 3676(T).</title>
        <authorList>
            <person name="Chernysheva N."/>
            <person name="Bystritskaya E."/>
            <person name="Stenkova A."/>
            <person name="Golovkin I."/>
            <person name="Nedashkovskaya O."/>
            <person name="Isaeva M."/>
        </authorList>
    </citation>
    <scope>NUCLEOTIDE SEQUENCE [LARGE SCALE GENOMIC DNA]</scope>
    <source>
        <strain evidence="3 4">KMM 3526</strain>
    </source>
</reference>
<accession>A0A7X2ZWB7</accession>